<evidence type="ECO:0000313" key="3">
    <source>
        <dbReference type="EMBL" id="AVO46209.1"/>
    </source>
</evidence>
<organism evidence="3 4">
    <name type="scientific">Phreatobacter cathodiphilus</name>
    <dbReference type="NCBI Taxonomy" id="1868589"/>
    <lineage>
        <taxon>Bacteria</taxon>
        <taxon>Pseudomonadati</taxon>
        <taxon>Pseudomonadota</taxon>
        <taxon>Alphaproteobacteria</taxon>
        <taxon>Hyphomicrobiales</taxon>
        <taxon>Phreatobacteraceae</taxon>
        <taxon>Phreatobacter</taxon>
    </lineage>
</organism>
<feature type="domain" description="Thioesterase" evidence="2">
    <location>
        <begin position="73"/>
        <end position="150"/>
    </location>
</feature>
<dbReference type="OrthoDB" id="9813282at2"/>
<dbReference type="Pfam" id="PF03061">
    <property type="entry name" value="4HBT"/>
    <property type="match status" value="1"/>
</dbReference>
<dbReference type="Gene3D" id="3.10.129.10">
    <property type="entry name" value="Hotdog Thioesterase"/>
    <property type="match status" value="1"/>
</dbReference>
<dbReference type="EMBL" id="CP027668">
    <property type="protein sequence ID" value="AVO46209.1"/>
    <property type="molecule type" value="Genomic_DNA"/>
</dbReference>
<protein>
    <submittedName>
        <fullName evidence="3">Phenylacetic acid degradation protein</fullName>
    </submittedName>
</protein>
<dbReference type="InterPro" id="IPR003736">
    <property type="entry name" value="PAAI_dom"/>
</dbReference>
<dbReference type="InterPro" id="IPR029069">
    <property type="entry name" value="HotDog_dom_sf"/>
</dbReference>
<dbReference type="AlphaFoldDB" id="A0A2S0NDF8"/>
<dbReference type="NCBIfam" id="TIGR00369">
    <property type="entry name" value="unchar_dom_1"/>
    <property type="match status" value="1"/>
</dbReference>
<dbReference type="RefSeq" id="WP_106749550.1">
    <property type="nucleotide sequence ID" value="NZ_CP027668.1"/>
</dbReference>
<sequence length="168" mass="17771">MTAAAPAPTLRYGVVDMAEATGQDGIDFLRGMLEQRYPAPPIARSMGFILTEVAPGLAVFEGTPTADFFNPLGTIHGGWTATILDSALGCCVHTLVKAGQGYTTVEMKVNYVRALMPETGRVRCEGKVVHAGSRIATSEARLVDGKGRLIAHATETCMIFEARVSAAS</sequence>
<dbReference type="Proteomes" id="UP000237889">
    <property type="component" value="Chromosome"/>
</dbReference>
<evidence type="ECO:0000256" key="1">
    <source>
        <dbReference type="ARBA" id="ARBA00022801"/>
    </source>
</evidence>
<accession>A0A2S0NDF8</accession>
<dbReference type="PANTHER" id="PTHR43240">
    <property type="entry name" value="1,4-DIHYDROXY-2-NAPHTHOYL-COA THIOESTERASE 1"/>
    <property type="match status" value="1"/>
</dbReference>
<keyword evidence="4" id="KW-1185">Reference proteome</keyword>
<dbReference type="InterPro" id="IPR006683">
    <property type="entry name" value="Thioestr_dom"/>
</dbReference>
<dbReference type="PANTHER" id="PTHR43240:SF1">
    <property type="entry name" value="BLR5584 PROTEIN"/>
    <property type="match status" value="1"/>
</dbReference>
<keyword evidence="1" id="KW-0378">Hydrolase</keyword>
<evidence type="ECO:0000313" key="4">
    <source>
        <dbReference type="Proteomes" id="UP000237889"/>
    </source>
</evidence>
<evidence type="ECO:0000259" key="2">
    <source>
        <dbReference type="Pfam" id="PF03061"/>
    </source>
</evidence>
<dbReference type="KEGG" id="phr:C6569_14700"/>
<reference evidence="3 4" key="1">
    <citation type="submission" date="2018-03" db="EMBL/GenBank/DDBJ databases">
        <title>Genome sequencing of Phreatobacter sp.</title>
        <authorList>
            <person name="Kim S.-J."/>
            <person name="Heo J."/>
            <person name="Kwon S.-W."/>
        </authorList>
    </citation>
    <scope>NUCLEOTIDE SEQUENCE [LARGE SCALE GENOMIC DNA]</scope>
    <source>
        <strain evidence="3 4">S-12</strain>
    </source>
</reference>
<dbReference type="GO" id="GO:0061522">
    <property type="term" value="F:1,4-dihydroxy-2-naphthoyl-CoA thioesterase activity"/>
    <property type="evidence" value="ECO:0007669"/>
    <property type="project" value="TreeGrafter"/>
</dbReference>
<proteinExistence type="predicted"/>
<gene>
    <name evidence="3" type="ORF">C6569_14700</name>
</gene>
<dbReference type="GO" id="GO:0005829">
    <property type="term" value="C:cytosol"/>
    <property type="evidence" value="ECO:0007669"/>
    <property type="project" value="TreeGrafter"/>
</dbReference>
<dbReference type="SUPFAM" id="SSF54637">
    <property type="entry name" value="Thioesterase/thiol ester dehydrase-isomerase"/>
    <property type="match status" value="1"/>
</dbReference>
<dbReference type="CDD" id="cd03443">
    <property type="entry name" value="PaaI_thioesterase"/>
    <property type="match status" value="1"/>
</dbReference>
<name>A0A2S0NDF8_9HYPH</name>